<gene>
    <name evidence="2" type="primary">LOC107125044</name>
</gene>
<dbReference type="GeneID" id="107125044"/>
<evidence type="ECO:0000313" key="2">
    <source>
        <dbReference type="RefSeq" id="XP_015284004.1"/>
    </source>
</evidence>
<evidence type="ECO:0000313" key="1">
    <source>
        <dbReference type="Proteomes" id="UP000694871"/>
    </source>
</evidence>
<dbReference type="InterPro" id="IPR029131">
    <property type="entry name" value="HAUS5"/>
</dbReference>
<dbReference type="RefSeq" id="XP_015284004.1">
    <property type="nucleotide sequence ID" value="XM_015428518.1"/>
</dbReference>
<feature type="non-terminal residue" evidence="2">
    <location>
        <position position="117"/>
    </location>
</feature>
<proteinExistence type="predicted"/>
<dbReference type="Proteomes" id="UP000694871">
    <property type="component" value="Unplaced"/>
</dbReference>
<name>A0ABM1LDG7_GEKJA</name>
<keyword evidence="1" id="KW-1185">Reference proteome</keyword>
<reference evidence="2" key="1">
    <citation type="submission" date="2025-08" db="UniProtKB">
        <authorList>
            <consortium name="RefSeq"/>
        </authorList>
    </citation>
    <scope>IDENTIFICATION</scope>
</reference>
<dbReference type="PANTHER" id="PTHR28588:SF1">
    <property type="entry name" value="HAUS AUGMIN-LIKE COMPLEX SUBUNIT 5"/>
    <property type="match status" value="1"/>
</dbReference>
<accession>A0ABM1LDG7</accession>
<sequence>KIAGSHPPAHILSALEHLALQNTHQLQELTDGIDIPRDVEALKFRYASAHLEDVSDAADDLPSVQGLIQEGWSECEMLCVQQLPLQAKQKQLAAQLGVIVQEMHRLLSDGSERSILA</sequence>
<dbReference type="PANTHER" id="PTHR28588">
    <property type="entry name" value="HAUS AUGMIN-LIKE COMPLEX SUBUNIT 5"/>
    <property type="match status" value="1"/>
</dbReference>
<feature type="non-terminal residue" evidence="2">
    <location>
        <position position="1"/>
    </location>
</feature>
<protein>
    <submittedName>
        <fullName evidence="2">HAUS augmin-like complex subunit 5</fullName>
    </submittedName>
</protein>
<organism evidence="1 2">
    <name type="scientific">Gekko japonicus</name>
    <name type="common">Schlegel's Japanese gecko</name>
    <dbReference type="NCBI Taxonomy" id="146911"/>
    <lineage>
        <taxon>Eukaryota</taxon>
        <taxon>Metazoa</taxon>
        <taxon>Chordata</taxon>
        <taxon>Craniata</taxon>
        <taxon>Vertebrata</taxon>
        <taxon>Euteleostomi</taxon>
        <taxon>Lepidosauria</taxon>
        <taxon>Squamata</taxon>
        <taxon>Bifurcata</taxon>
        <taxon>Gekkota</taxon>
        <taxon>Gekkonidae</taxon>
        <taxon>Gekkoninae</taxon>
        <taxon>Gekko</taxon>
    </lineage>
</organism>
<dbReference type="Pfam" id="PF14817">
    <property type="entry name" value="HAUS5"/>
    <property type="match status" value="1"/>
</dbReference>